<evidence type="ECO:0000313" key="3">
    <source>
        <dbReference type="Proteomes" id="UP001141434"/>
    </source>
</evidence>
<dbReference type="Proteomes" id="UP001141434">
    <property type="component" value="Unassembled WGS sequence"/>
</dbReference>
<gene>
    <name evidence="2" type="ORF">NUU61_003303</name>
</gene>
<feature type="coiled-coil region" evidence="1">
    <location>
        <begin position="99"/>
        <end position="133"/>
    </location>
</feature>
<name>A0A9W9FT36_9EURO</name>
<dbReference type="OrthoDB" id="4364033at2759"/>
<reference evidence="2" key="2">
    <citation type="journal article" date="2023" name="IMA Fungus">
        <title>Comparative genomic study of the Penicillium genus elucidates a diverse pangenome and 15 lateral gene transfer events.</title>
        <authorList>
            <person name="Petersen C."/>
            <person name="Sorensen T."/>
            <person name="Nielsen M.R."/>
            <person name="Sondergaard T.E."/>
            <person name="Sorensen J.L."/>
            <person name="Fitzpatrick D.A."/>
            <person name="Frisvad J.C."/>
            <person name="Nielsen K.L."/>
        </authorList>
    </citation>
    <scope>NUCLEOTIDE SEQUENCE</scope>
    <source>
        <strain evidence="2">IBT 34128</strain>
    </source>
</reference>
<dbReference type="GeneID" id="81393053"/>
<dbReference type="RefSeq" id="XP_056514952.1">
    <property type="nucleotide sequence ID" value="XM_056653885.1"/>
</dbReference>
<evidence type="ECO:0000256" key="1">
    <source>
        <dbReference type="SAM" id="Coils"/>
    </source>
</evidence>
<reference evidence="2" key="1">
    <citation type="submission" date="2022-11" db="EMBL/GenBank/DDBJ databases">
        <authorList>
            <person name="Petersen C."/>
        </authorList>
    </citation>
    <scope>NUCLEOTIDE SEQUENCE</scope>
    <source>
        <strain evidence="2">IBT 34128</strain>
    </source>
</reference>
<dbReference type="EMBL" id="JAPMSZ010000004">
    <property type="protein sequence ID" value="KAJ5105956.1"/>
    <property type="molecule type" value="Genomic_DNA"/>
</dbReference>
<accession>A0A9W9FT36</accession>
<sequence length="269" mass="30309">MPKRKADAVIESTPKLPSLRDQVAGRIRQSNYISDNGFVASVSCSHCAESGEDCVMDRSRRYSKCASCTRAGRSCKREFHTGVEWDLLSRAESKLSADIERSESELDLLEPELGELQDRLAALHQQVLDKQKQYQATMSRQRRLRKQMAFLKQKGFKMSEHDAELLAILDEKQTSPEQVVSPALDLQQLAATAENPNFDQMWDEIVRIPSVSTVAGFPNVMVVVQSHNSIFLVDGLRNRDRSILEPHGCRVLGVVRSLDKNIVDVHMDT</sequence>
<organism evidence="2 3">
    <name type="scientific">Penicillium alfredii</name>
    <dbReference type="NCBI Taxonomy" id="1506179"/>
    <lineage>
        <taxon>Eukaryota</taxon>
        <taxon>Fungi</taxon>
        <taxon>Dikarya</taxon>
        <taxon>Ascomycota</taxon>
        <taxon>Pezizomycotina</taxon>
        <taxon>Eurotiomycetes</taxon>
        <taxon>Eurotiomycetidae</taxon>
        <taxon>Eurotiales</taxon>
        <taxon>Aspergillaceae</taxon>
        <taxon>Penicillium</taxon>
    </lineage>
</organism>
<keyword evidence="3" id="KW-1185">Reference proteome</keyword>
<proteinExistence type="predicted"/>
<comment type="caution">
    <text evidence="2">The sequence shown here is derived from an EMBL/GenBank/DDBJ whole genome shotgun (WGS) entry which is preliminary data.</text>
</comment>
<keyword evidence="1" id="KW-0175">Coiled coil</keyword>
<dbReference type="AlphaFoldDB" id="A0A9W9FT36"/>
<evidence type="ECO:0000313" key="2">
    <source>
        <dbReference type="EMBL" id="KAJ5105956.1"/>
    </source>
</evidence>
<protein>
    <submittedName>
        <fullName evidence="2">Uncharacterized protein</fullName>
    </submittedName>
</protein>